<reference evidence="2" key="1">
    <citation type="journal article" date="2023" name="bioRxiv">
        <title>Diving Deep into Fish Bornaviruses: Uncovering Hidden Diversity and Transcriptional Strategies through Comprehensive Data Mining.</title>
        <authorList>
            <person name="Eshak M."/>
            <person name="Rubbenstroth D."/>
            <person name="Beer M."/>
            <person name="Pfaff F."/>
        </authorList>
    </citation>
    <scope>NUCLEOTIDE SEQUENCE</scope>
    <source>
        <strain evidence="2">QD_6</strain>
    </source>
</reference>
<accession>A0AA48P906</accession>
<feature type="region of interest" description="Disordered" evidence="1">
    <location>
        <begin position="22"/>
        <end position="111"/>
    </location>
</feature>
<sequence>MTIMSNRVKDILVSRLIKKLQVLNVGQEPRGESSDETSDSREEESESEEEERGQRAREEVHERPTPRVCRGGSPRDFPRTPGGRARFLVDSDSGAPEGSGRTAIGCEQSPVDSRRSIIPCRQAGSESDYRFPEPSGGITYVTRATSLIHAVANKKS</sequence>
<proteinExistence type="predicted"/>
<feature type="compositionally biased region" description="Basic and acidic residues" evidence="1">
    <location>
        <begin position="52"/>
        <end position="65"/>
    </location>
</feature>
<evidence type="ECO:0000256" key="1">
    <source>
        <dbReference type="SAM" id="MobiDB-lite"/>
    </source>
</evidence>
<evidence type="ECO:0000313" key="2">
    <source>
        <dbReference type="EMBL" id="DBA13171.1"/>
    </source>
</evidence>
<protein>
    <submittedName>
        <fullName evidence="2">X protein</fullName>
    </submittedName>
</protein>
<name>A0AA48P906_9MONO</name>
<dbReference type="EMBL" id="BK063517">
    <property type="protein sequence ID" value="DBA13171.1"/>
    <property type="molecule type" value="Viral_cRNA"/>
</dbReference>
<organism evidence="2">
    <name type="scientific">finepatterned puffer bornavirus</name>
    <dbReference type="NCBI Taxonomy" id="3055758"/>
    <lineage>
        <taxon>Viruses</taxon>
        <taxon>Riboviria</taxon>
        <taxon>Orthornavirae</taxon>
        <taxon>Negarnaviricota</taxon>
        <taxon>Haploviricotina</taxon>
        <taxon>Monjiviricetes</taxon>
        <taxon>Mononegavirales</taxon>
        <taxon>Bornaviridae</taxon>
        <taxon>Cultervirus</taxon>
        <taxon>Cultervirus inflati</taxon>
    </lineage>
</organism>
<feature type="compositionally biased region" description="Acidic residues" evidence="1">
    <location>
        <begin position="34"/>
        <end position="51"/>
    </location>
</feature>
<gene>
    <name evidence="2" type="primary">X</name>
</gene>